<dbReference type="EMBL" id="AP024484">
    <property type="protein sequence ID" value="BCS85585.1"/>
    <property type="molecule type" value="Genomic_DNA"/>
</dbReference>
<evidence type="ECO:0000313" key="2">
    <source>
        <dbReference type="Proteomes" id="UP001319045"/>
    </source>
</evidence>
<gene>
    <name evidence="1" type="ORF">prwr041_14780</name>
</gene>
<organism evidence="1 2">
    <name type="scientific">Prevotella herbatica</name>
    <dbReference type="NCBI Taxonomy" id="2801997"/>
    <lineage>
        <taxon>Bacteria</taxon>
        <taxon>Pseudomonadati</taxon>
        <taxon>Bacteroidota</taxon>
        <taxon>Bacteroidia</taxon>
        <taxon>Bacteroidales</taxon>
        <taxon>Prevotellaceae</taxon>
        <taxon>Prevotella</taxon>
    </lineage>
</organism>
<dbReference type="RefSeq" id="WP_207153226.1">
    <property type="nucleotide sequence ID" value="NZ_AP024484.1"/>
</dbReference>
<keyword evidence="2" id="KW-1185">Reference proteome</keyword>
<proteinExistence type="predicted"/>
<protein>
    <submittedName>
        <fullName evidence="1">Uncharacterized protein</fullName>
    </submittedName>
</protein>
<accession>A0ABN6EI22</accession>
<dbReference type="Proteomes" id="UP001319045">
    <property type="component" value="Chromosome"/>
</dbReference>
<name>A0ABN6EI22_9BACT</name>
<evidence type="ECO:0000313" key="1">
    <source>
        <dbReference type="EMBL" id="BCS85585.1"/>
    </source>
</evidence>
<reference evidence="1 2" key="1">
    <citation type="journal article" date="2022" name="Int. J. Syst. Evol. Microbiol.">
        <title>Prevotella herbatica sp. nov., a plant polysaccharide-decomposing anaerobic bacterium isolated from a methanogenic reactor.</title>
        <authorList>
            <person name="Uek A."/>
            <person name="Tonouchi A."/>
            <person name="Kaku N."/>
            <person name="Ueki K."/>
        </authorList>
    </citation>
    <scope>NUCLEOTIDE SEQUENCE [LARGE SCALE GENOMIC DNA]</scope>
    <source>
        <strain evidence="1 2">WR041</strain>
    </source>
</reference>
<sequence length="297" mass="34265">MAKLQIFTYEFNYINQLEEGSMFKEIENVDVRNSRARKQEILNDYLQYMSDKNLPFVKGKKQYQQIVVWQEDGIWDLRIANNKKQKIEHEFIQKRIPDNPSCAVLIDNRKGVQTIAIQKLSTSFSTPNSLAKIMMETLNQYLVKKRLRINIAPRYDPHDFWDVVNNHPYKIKMVHFQFPFPNLPVISDMIGNIINTADDMNGAPQLSWLANEDEVLTPRQDSDLLNRCVEACAAIGSVIKVKLTDGTNVKCGDGGSQEREINDFALSQEADELFVKRYEMIIAFLDKINLNNTIGNV</sequence>